<evidence type="ECO:0000256" key="1">
    <source>
        <dbReference type="SAM" id="Coils"/>
    </source>
</evidence>
<dbReference type="Proteomes" id="UP000028824">
    <property type="component" value="Unassembled WGS sequence"/>
</dbReference>
<evidence type="ECO:0008006" key="4">
    <source>
        <dbReference type="Google" id="ProtNLM"/>
    </source>
</evidence>
<evidence type="ECO:0000313" key="2">
    <source>
        <dbReference type="EMBL" id="KFI25017.1"/>
    </source>
</evidence>
<dbReference type="AlphaFoldDB" id="A0A086XSL7"/>
<reference evidence="2 3" key="1">
    <citation type="submission" date="2014-03" db="EMBL/GenBank/DDBJ databases">
        <title>Genome of Paenirhodobacter enshiensis DW2-9.</title>
        <authorList>
            <person name="Wang D."/>
            <person name="Wang G."/>
        </authorList>
    </citation>
    <scope>NUCLEOTIDE SEQUENCE [LARGE SCALE GENOMIC DNA]</scope>
    <source>
        <strain evidence="2 3">DW2-9</strain>
    </source>
</reference>
<dbReference type="Gene3D" id="6.10.280.50">
    <property type="match status" value="1"/>
</dbReference>
<name>A0A086XSL7_9RHOB</name>
<dbReference type="STRING" id="1105367.CG50_06895"/>
<dbReference type="Pfam" id="PF04325">
    <property type="entry name" value="DUF465"/>
    <property type="match status" value="1"/>
</dbReference>
<organism evidence="2 3">
    <name type="scientific">Paenirhodobacter enshiensis</name>
    <dbReference type="NCBI Taxonomy" id="1105367"/>
    <lineage>
        <taxon>Bacteria</taxon>
        <taxon>Pseudomonadati</taxon>
        <taxon>Pseudomonadota</taxon>
        <taxon>Alphaproteobacteria</taxon>
        <taxon>Rhodobacterales</taxon>
        <taxon>Rhodobacter group</taxon>
        <taxon>Paenirhodobacter</taxon>
    </lineage>
</organism>
<dbReference type="InterPro" id="IPR038444">
    <property type="entry name" value="DUF465_sf"/>
</dbReference>
<keyword evidence="3" id="KW-1185">Reference proteome</keyword>
<dbReference type="eggNOG" id="COG5570">
    <property type="taxonomic scope" value="Bacteria"/>
</dbReference>
<dbReference type="OrthoDB" id="7362854at2"/>
<keyword evidence="1" id="KW-0175">Coiled coil</keyword>
<gene>
    <name evidence="2" type="ORF">CG50_06895</name>
</gene>
<accession>A0A086XSL7</accession>
<dbReference type="EMBL" id="JFZB01000029">
    <property type="protein sequence ID" value="KFI25017.1"/>
    <property type="molecule type" value="Genomic_DNA"/>
</dbReference>
<proteinExistence type="predicted"/>
<sequence length="59" mass="6626">MSMTSHITELRRKHEVLSDQVNRALKSPGADALTIAALKREKLRLKDQISRLEQPAAAM</sequence>
<feature type="coiled-coil region" evidence="1">
    <location>
        <begin position="7"/>
        <end position="55"/>
    </location>
</feature>
<comment type="caution">
    <text evidence="2">The sequence shown here is derived from an EMBL/GenBank/DDBJ whole genome shotgun (WGS) entry which is preliminary data.</text>
</comment>
<dbReference type="InterPro" id="IPR007420">
    <property type="entry name" value="DUF465"/>
</dbReference>
<evidence type="ECO:0000313" key="3">
    <source>
        <dbReference type="Proteomes" id="UP000028824"/>
    </source>
</evidence>
<dbReference type="RefSeq" id="WP_036638868.1">
    <property type="nucleotide sequence ID" value="NZ_JAYRGJ010000005.1"/>
</dbReference>
<protein>
    <recommendedName>
        <fullName evidence="4">DUF465 domain-containing protein</fullName>
    </recommendedName>
</protein>